<organism evidence="9 10">
    <name type="scientific">Massilicoli timonensis</name>
    <dbReference type="NCBI Taxonomy" id="2015901"/>
    <lineage>
        <taxon>Bacteria</taxon>
        <taxon>Bacillati</taxon>
        <taxon>Bacillota</taxon>
        <taxon>Erysipelotrichia</taxon>
        <taxon>Erysipelotrichales</taxon>
        <taxon>Erysipelotrichaceae</taxon>
        <taxon>Massilicoli</taxon>
    </lineage>
</organism>
<comment type="caution">
    <text evidence="9">The sequence shown here is derived from an EMBL/GenBank/DDBJ whole genome shotgun (WGS) entry which is preliminary data.</text>
</comment>
<keyword evidence="6" id="KW-0598">Phosphotransferase system</keyword>
<evidence type="ECO:0000313" key="10">
    <source>
        <dbReference type="Proteomes" id="UP001524435"/>
    </source>
</evidence>
<dbReference type="SUPFAM" id="SSF52728">
    <property type="entry name" value="PTS IIb component"/>
    <property type="match status" value="1"/>
</dbReference>
<evidence type="ECO:0000256" key="6">
    <source>
        <dbReference type="ARBA" id="ARBA00022683"/>
    </source>
</evidence>
<evidence type="ECO:0000256" key="2">
    <source>
        <dbReference type="ARBA" id="ARBA00022448"/>
    </source>
</evidence>
<proteinExistence type="predicted"/>
<feature type="domain" description="PTS EIIB type-4" evidence="8">
    <location>
        <begin position="1"/>
        <end position="164"/>
    </location>
</feature>
<evidence type="ECO:0000313" key="9">
    <source>
        <dbReference type="EMBL" id="MCQ5121644.1"/>
    </source>
</evidence>
<evidence type="ECO:0000256" key="7">
    <source>
        <dbReference type="ARBA" id="ARBA00022777"/>
    </source>
</evidence>
<keyword evidence="10" id="KW-1185">Reference proteome</keyword>
<comment type="subcellular location">
    <subcellularLocation>
        <location evidence="1">Cytoplasm</location>
    </subcellularLocation>
</comment>
<dbReference type="Gene3D" id="3.40.35.10">
    <property type="entry name" value="Phosphotransferase system, sorbose subfamily IIB component"/>
    <property type="match status" value="1"/>
</dbReference>
<evidence type="ECO:0000256" key="3">
    <source>
        <dbReference type="ARBA" id="ARBA00022490"/>
    </source>
</evidence>
<dbReference type="EMBL" id="JANGCH010000005">
    <property type="protein sequence ID" value="MCQ5121644.1"/>
    <property type="molecule type" value="Genomic_DNA"/>
</dbReference>
<reference evidence="9 10" key="1">
    <citation type="submission" date="2022-06" db="EMBL/GenBank/DDBJ databases">
        <title>Isolation of gut microbiota from human fecal samples.</title>
        <authorList>
            <person name="Pamer E.G."/>
            <person name="Barat B."/>
            <person name="Waligurski E."/>
            <person name="Medina S."/>
            <person name="Paddock L."/>
            <person name="Mostad J."/>
        </authorList>
    </citation>
    <scope>NUCLEOTIDE SEQUENCE [LARGE SCALE GENOMIC DNA]</scope>
    <source>
        <strain evidence="9 10">DFI.6.1</strain>
    </source>
</reference>
<dbReference type="InterPro" id="IPR036667">
    <property type="entry name" value="PTS_IIB_sorbose-sp_sf"/>
</dbReference>
<name>A0ABT1SKB4_9FIRM</name>
<evidence type="ECO:0000256" key="1">
    <source>
        <dbReference type="ARBA" id="ARBA00004496"/>
    </source>
</evidence>
<keyword evidence="5" id="KW-0808">Transferase</keyword>
<dbReference type="RefSeq" id="WP_256197608.1">
    <property type="nucleotide sequence ID" value="NZ_CANTYB010000058.1"/>
</dbReference>
<keyword evidence="7" id="KW-0418">Kinase</keyword>
<dbReference type="InterPro" id="IPR004720">
    <property type="entry name" value="PTS_IIB_sorbose-sp"/>
</dbReference>
<dbReference type="Proteomes" id="UP001524435">
    <property type="component" value="Unassembled WGS sequence"/>
</dbReference>
<dbReference type="Pfam" id="PF03830">
    <property type="entry name" value="PTSIIB_sorb"/>
    <property type="match status" value="1"/>
</dbReference>
<keyword evidence="3" id="KW-0963">Cytoplasm</keyword>
<sequence>MNINVFRIDDRLIHGQIVTKWIKEANAKMIIVADDKAAADKTQQMILKFAVPSGIKLEILNKEAAVNRVREDHSNVNVLMLVRNPKEANALIEMGLPINQVIIGNISNSKSSVGRVKLLDYIYVEPDDVEAIKAMHAKGINLEVKAIPEERAKDPLELIAKKYA</sequence>
<accession>A0ABT1SKB4</accession>
<gene>
    <name evidence="9" type="ORF">NE663_05135</name>
</gene>
<dbReference type="PROSITE" id="PS51101">
    <property type="entry name" value="PTS_EIIB_TYPE_4"/>
    <property type="match status" value="1"/>
</dbReference>
<evidence type="ECO:0000256" key="4">
    <source>
        <dbReference type="ARBA" id="ARBA00022597"/>
    </source>
</evidence>
<evidence type="ECO:0000259" key="8">
    <source>
        <dbReference type="PROSITE" id="PS51101"/>
    </source>
</evidence>
<protein>
    <submittedName>
        <fullName evidence="9">PTS sugar transporter subunit IIB</fullName>
    </submittedName>
</protein>
<keyword evidence="2" id="KW-0813">Transport</keyword>
<keyword evidence="4 9" id="KW-0762">Sugar transport</keyword>
<evidence type="ECO:0000256" key="5">
    <source>
        <dbReference type="ARBA" id="ARBA00022679"/>
    </source>
</evidence>